<feature type="region of interest" description="Disordered" evidence="1">
    <location>
        <begin position="103"/>
        <end position="129"/>
    </location>
</feature>
<dbReference type="EMBL" id="LGTL01000002">
    <property type="protein sequence ID" value="KPA84564.1"/>
    <property type="molecule type" value="Genomic_DNA"/>
</dbReference>
<dbReference type="AlphaFoldDB" id="A0A0N1J598"/>
<organism evidence="2 3">
    <name type="scientific">Leptomonas pyrrhocoris</name>
    <name type="common">Firebug parasite</name>
    <dbReference type="NCBI Taxonomy" id="157538"/>
    <lineage>
        <taxon>Eukaryota</taxon>
        <taxon>Discoba</taxon>
        <taxon>Euglenozoa</taxon>
        <taxon>Kinetoplastea</taxon>
        <taxon>Metakinetoplastina</taxon>
        <taxon>Trypanosomatida</taxon>
        <taxon>Trypanosomatidae</taxon>
        <taxon>Leishmaniinae</taxon>
        <taxon>Leptomonas</taxon>
    </lineage>
</organism>
<feature type="compositionally biased region" description="Basic and acidic residues" evidence="1">
    <location>
        <begin position="116"/>
        <end position="129"/>
    </location>
</feature>
<gene>
    <name evidence="2" type="ORF">ABB37_01099</name>
</gene>
<comment type="caution">
    <text evidence="2">The sequence shown here is derived from an EMBL/GenBank/DDBJ whole genome shotgun (WGS) entry which is preliminary data.</text>
</comment>
<feature type="compositionally biased region" description="Gly residues" evidence="1">
    <location>
        <begin position="75"/>
        <end position="85"/>
    </location>
</feature>
<reference evidence="2 3" key="1">
    <citation type="submission" date="2015-07" db="EMBL/GenBank/DDBJ databases">
        <title>High-quality genome of monoxenous trypanosomatid Leptomonas pyrrhocoris.</title>
        <authorList>
            <person name="Flegontov P."/>
            <person name="Butenko A."/>
            <person name="Firsov S."/>
            <person name="Vlcek C."/>
            <person name="Logacheva M.D."/>
            <person name="Field M."/>
            <person name="Filatov D."/>
            <person name="Flegontova O."/>
            <person name="Gerasimov E."/>
            <person name="Jackson A.P."/>
            <person name="Kelly S."/>
            <person name="Opperdoes F."/>
            <person name="O'Reilly A."/>
            <person name="Votypka J."/>
            <person name="Yurchenko V."/>
            <person name="Lukes J."/>
        </authorList>
    </citation>
    <scope>NUCLEOTIDE SEQUENCE [LARGE SCALE GENOMIC DNA]</scope>
    <source>
        <strain evidence="2">H10</strain>
    </source>
</reference>
<feature type="compositionally biased region" description="Basic and acidic residues" evidence="1">
    <location>
        <begin position="198"/>
        <end position="212"/>
    </location>
</feature>
<feature type="compositionally biased region" description="Basic and acidic residues" evidence="1">
    <location>
        <begin position="180"/>
        <end position="189"/>
    </location>
</feature>
<dbReference type="RefSeq" id="XP_015663003.1">
    <property type="nucleotide sequence ID" value="XM_015797483.1"/>
</dbReference>
<dbReference type="GeneID" id="26901394"/>
<name>A0A0N1J598_LEPPY</name>
<sequence length="395" mass="43149">MQGRGMGRGSRPSYGADGGLCSLHGKRRAMHDLIPWSQQPGKFRCLPHKECQMNRDRRHSVGGPGGDRGERTSRGRGGGAGGVGVRGRLPMAQRGRGAMMRDRVGAGRGGMRMRGRRGDFRMGDRRDHGGAIRGESAICRLHQRRRPMGSLREVGAGVYECVEGSRCRQTMDRPMRGGLERRGRVRDNRGPSALYRTPNDRDRLRPVRRGDRAGPPPQDQRFYDANASAWTPSAGAGAGGGGGVRRRYGRVERKVWCALHGKSLPISLCEFLQDSCYVCRDPSTCLSTPLEEDTNRLVSGKCVELLCSLHHTLRHVGFLELNEKKVAYQCIAGHACRGVTVPHLGRDPAAAAEVKAPNAPAGGDVEDDDGIYMGPRVANTFLPQNGREAVSSFFM</sequence>
<dbReference type="VEuPathDB" id="TriTrypDB:LpyrH10_02_0730"/>
<feature type="region of interest" description="Disordered" evidence="1">
    <location>
        <begin position="180"/>
        <end position="223"/>
    </location>
</feature>
<protein>
    <submittedName>
        <fullName evidence="2">Uncharacterized protein</fullName>
    </submittedName>
</protein>
<evidence type="ECO:0000256" key="1">
    <source>
        <dbReference type="SAM" id="MobiDB-lite"/>
    </source>
</evidence>
<dbReference type="OMA" id="TVPHMGQ"/>
<dbReference type="Proteomes" id="UP000037923">
    <property type="component" value="Unassembled WGS sequence"/>
</dbReference>
<proteinExistence type="predicted"/>
<accession>A0A0N1J598</accession>
<evidence type="ECO:0000313" key="2">
    <source>
        <dbReference type="EMBL" id="KPA84564.1"/>
    </source>
</evidence>
<dbReference type="OrthoDB" id="239543at2759"/>
<feature type="region of interest" description="Disordered" evidence="1">
    <location>
        <begin position="54"/>
        <end position="88"/>
    </location>
</feature>
<evidence type="ECO:0000313" key="3">
    <source>
        <dbReference type="Proteomes" id="UP000037923"/>
    </source>
</evidence>
<keyword evidence="3" id="KW-1185">Reference proteome</keyword>